<sequence>MPLGTILWCIWKDRNKKVISNLPFSISDTANNIIVLRQDLNTAFGHHHKANIPVPRLVCWSKPPSGVIKLNTDGSCLGNTGPAGMGGLFRNNQGGWIMGYACKMGHAYSLEAKLCSMRMGLWIAWDQGITSLNVESDCEVTVNLILRGDHQFHRQGPIIMGCRELISRHWNCSVPISYAKEILVQTMWPTGVIPMMDL</sequence>
<reference evidence="2 3" key="1">
    <citation type="journal article" date="2024" name="Plant J.">
        <title>Genome sequences and population genomics reveal climatic adaptation and genomic divergence between two closely related sweetgum species.</title>
        <authorList>
            <person name="Xu W.Q."/>
            <person name="Ren C.Q."/>
            <person name="Zhang X.Y."/>
            <person name="Comes H.P."/>
            <person name="Liu X.H."/>
            <person name="Li Y.G."/>
            <person name="Kettle C.J."/>
            <person name="Jalonen R."/>
            <person name="Gaisberger H."/>
            <person name="Ma Y.Z."/>
            <person name="Qiu Y.X."/>
        </authorList>
    </citation>
    <scope>NUCLEOTIDE SEQUENCE [LARGE SCALE GENOMIC DNA]</scope>
    <source>
        <strain evidence="2">Hangzhou</strain>
    </source>
</reference>
<keyword evidence="3" id="KW-1185">Reference proteome</keyword>
<dbReference type="EMBL" id="JBBPBK010000332">
    <property type="protein sequence ID" value="KAK9265673.1"/>
    <property type="molecule type" value="Genomic_DNA"/>
</dbReference>
<dbReference type="InterPro" id="IPR012337">
    <property type="entry name" value="RNaseH-like_sf"/>
</dbReference>
<dbReference type="InterPro" id="IPR044730">
    <property type="entry name" value="RNase_H-like_dom_plant"/>
</dbReference>
<dbReference type="GO" id="GO:0003676">
    <property type="term" value="F:nucleic acid binding"/>
    <property type="evidence" value="ECO:0007669"/>
    <property type="project" value="InterPro"/>
</dbReference>
<dbReference type="CDD" id="cd06222">
    <property type="entry name" value="RNase_H_like"/>
    <property type="match status" value="1"/>
</dbReference>
<name>A0AAP0N3N0_LIQFO</name>
<feature type="domain" description="RNase H type-1" evidence="1">
    <location>
        <begin position="71"/>
        <end position="174"/>
    </location>
</feature>
<protein>
    <recommendedName>
        <fullName evidence="1">RNase H type-1 domain-containing protein</fullName>
    </recommendedName>
</protein>
<evidence type="ECO:0000313" key="3">
    <source>
        <dbReference type="Proteomes" id="UP001415857"/>
    </source>
</evidence>
<dbReference type="GO" id="GO:0004523">
    <property type="term" value="F:RNA-DNA hybrid ribonuclease activity"/>
    <property type="evidence" value="ECO:0007669"/>
    <property type="project" value="InterPro"/>
</dbReference>
<dbReference type="SUPFAM" id="SSF53098">
    <property type="entry name" value="Ribonuclease H-like"/>
    <property type="match status" value="1"/>
</dbReference>
<dbReference type="InterPro" id="IPR036397">
    <property type="entry name" value="RNaseH_sf"/>
</dbReference>
<dbReference type="Gene3D" id="3.30.420.10">
    <property type="entry name" value="Ribonuclease H-like superfamily/Ribonuclease H"/>
    <property type="match status" value="1"/>
</dbReference>
<proteinExistence type="predicted"/>
<dbReference type="InterPro" id="IPR002156">
    <property type="entry name" value="RNaseH_domain"/>
</dbReference>
<evidence type="ECO:0000259" key="1">
    <source>
        <dbReference type="Pfam" id="PF13456"/>
    </source>
</evidence>
<dbReference type="PANTHER" id="PTHR47723:SF20">
    <property type="entry name" value="RNASE H TYPE-1 DOMAIN-CONTAINING PROTEIN"/>
    <property type="match status" value="1"/>
</dbReference>
<accession>A0AAP0N3N0</accession>
<evidence type="ECO:0000313" key="2">
    <source>
        <dbReference type="EMBL" id="KAK9265673.1"/>
    </source>
</evidence>
<gene>
    <name evidence="2" type="ORF">L1049_001683</name>
</gene>
<dbReference type="PANTHER" id="PTHR47723">
    <property type="entry name" value="OS05G0353850 PROTEIN"/>
    <property type="match status" value="1"/>
</dbReference>
<dbReference type="InterPro" id="IPR053151">
    <property type="entry name" value="RNase_H-like"/>
</dbReference>
<organism evidence="2 3">
    <name type="scientific">Liquidambar formosana</name>
    <name type="common">Formosan gum</name>
    <dbReference type="NCBI Taxonomy" id="63359"/>
    <lineage>
        <taxon>Eukaryota</taxon>
        <taxon>Viridiplantae</taxon>
        <taxon>Streptophyta</taxon>
        <taxon>Embryophyta</taxon>
        <taxon>Tracheophyta</taxon>
        <taxon>Spermatophyta</taxon>
        <taxon>Magnoliopsida</taxon>
        <taxon>eudicotyledons</taxon>
        <taxon>Gunneridae</taxon>
        <taxon>Pentapetalae</taxon>
        <taxon>Saxifragales</taxon>
        <taxon>Altingiaceae</taxon>
        <taxon>Liquidambar</taxon>
    </lineage>
</organism>
<dbReference type="AlphaFoldDB" id="A0AAP0N3N0"/>
<comment type="caution">
    <text evidence="2">The sequence shown here is derived from an EMBL/GenBank/DDBJ whole genome shotgun (WGS) entry which is preliminary data.</text>
</comment>
<dbReference type="Pfam" id="PF13456">
    <property type="entry name" value="RVT_3"/>
    <property type="match status" value="1"/>
</dbReference>
<dbReference type="Proteomes" id="UP001415857">
    <property type="component" value="Unassembled WGS sequence"/>
</dbReference>